<evidence type="ECO:0000313" key="3">
    <source>
        <dbReference type="Proteomes" id="UP001205890"/>
    </source>
</evidence>
<gene>
    <name evidence="2" type="ORF">NK718_21525</name>
</gene>
<reference evidence="2 3" key="1">
    <citation type="submission" date="2022-07" db="EMBL/GenBank/DDBJ databases">
        <authorList>
            <person name="Li W.-J."/>
            <person name="Deng Q.-Q."/>
        </authorList>
    </citation>
    <scope>NUCLEOTIDE SEQUENCE [LARGE SCALE GENOMIC DNA]</scope>
    <source>
        <strain evidence="2 3">SYSU M60028</strain>
    </source>
</reference>
<name>A0ABT1LHY1_9HYPH</name>
<keyword evidence="3" id="KW-1185">Reference proteome</keyword>
<sequence>MTDSSRSDDRQTGRAAKARPRRDPAFIIIALCMFVAAFFVQGLLGLLR</sequence>
<dbReference type="RefSeq" id="WP_254746634.1">
    <property type="nucleotide sequence ID" value="NZ_JANCLU010000037.1"/>
</dbReference>
<evidence type="ECO:0000256" key="1">
    <source>
        <dbReference type="SAM" id="Phobius"/>
    </source>
</evidence>
<evidence type="ECO:0000313" key="2">
    <source>
        <dbReference type="EMBL" id="MCP8941110.1"/>
    </source>
</evidence>
<keyword evidence="1" id="KW-0472">Membrane</keyword>
<dbReference type="EMBL" id="JANCLU010000037">
    <property type="protein sequence ID" value="MCP8941110.1"/>
    <property type="molecule type" value="Genomic_DNA"/>
</dbReference>
<organism evidence="2 3">
    <name type="scientific">Alsobacter ponti</name>
    <dbReference type="NCBI Taxonomy" id="2962936"/>
    <lineage>
        <taxon>Bacteria</taxon>
        <taxon>Pseudomonadati</taxon>
        <taxon>Pseudomonadota</taxon>
        <taxon>Alphaproteobacteria</taxon>
        <taxon>Hyphomicrobiales</taxon>
        <taxon>Alsobacteraceae</taxon>
        <taxon>Alsobacter</taxon>
    </lineage>
</organism>
<comment type="caution">
    <text evidence="2">The sequence shown here is derived from an EMBL/GenBank/DDBJ whole genome shotgun (WGS) entry which is preliminary data.</text>
</comment>
<keyword evidence="1" id="KW-0812">Transmembrane</keyword>
<dbReference type="Proteomes" id="UP001205890">
    <property type="component" value="Unassembled WGS sequence"/>
</dbReference>
<keyword evidence="1" id="KW-1133">Transmembrane helix</keyword>
<proteinExistence type="predicted"/>
<accession>A0ABT1LHY1</accession>
<protein>
    <recommendedName>
        <fullName evidence="4">DUF2970 domain-containing protein</fullName>
    </recommendedName>
</protein>
<evidence type="ECO:0008006" key="4">
    <source>
        <dbReference type="Google" id="ProtNLM"/>
    </source>
</evidence>
<feature type="transmembrane region" description="Helical" evidence="1">
    <location>
        <begin position="25"/>
        <end position="47"/>
    </location>
</feature>